<dbReference type="OMA" id="AWAKKYN"/>
<name>A0A0N4WIM3_HAEPC</name>
<evidence type="ECO:0000259" key="3">
    <source>
        <dbReference type="Pfam" id="PF02520"/>
    </source>
</evidence>
<proteinExistence type="predicted"/>
<feature type="compositionally biased region" description="Basic and acidic residues" evidence="2">
    <location>
        <begin position="198"/>
        <end position="207"/>
    </location>
</feature>
<evidence type="ECO:0000256" key="2">
    <source>
        <dbReference type="SAM" id="MobiDB-lite"/>
    </source>
</evidence>
<feature type="domain" description="SXP/RAL-2 family protein Ani s 5-like cation-binding" evidence="3">
    <location>
        <begin position="64"/>
        <end position="170"/>
    </location>
</feature>
<evidence type="ECO:0000256" key="1">
    <source>
        <dbReference type="SAM" id="Coils"/>
    </source>
</evidence>
<accession>A0A0N4WIM3</accession>
<dbReference type="PANTHER" id="PTHR21593">
    <property type="entry name" value="PRION-LIKE- Q/N-RICH -DOMAIN-BEARING PROTEIN PROTEIN"/>
    <property type="match status" value="1"/>
</dbReference>
<feature type="region of interest" description="Disordered" evidence="2">
    <location>
        <begin position="184"/>
        <end position="224"/>
    </location>
</feature>
<dbReference type="PANTHER" id="PTHR21593:SF36">
    <property type="entry name" value="DUF148 DOMAIN-CONTAINING PROTEIN-RELATED"/>
    <property type="match status" value="1"/>
</dbReference>
<evidence type="ECO:0000313" key="4">
    <source>
        <dbReference type="WBParaSite" id="HPLM_0001081501-mRNA-1"/>
    </source>
</evidence>
<reference evidence="4" key="1">
    <citation type="submission" date="2017-02" db="UniProtKB">
        <authorList>
            <consortium name="WormBaseParasite"/>
        </authorList>
    </citation>
    <scope>IDENTIFICATION</scope>
</reference>
<dbReference type="WBParaSite" id="HPLM_0001081501-mRNA-1">
    <property type="protein sequence ID" value="HPLM_0001081501-mRNA-1"/>
    <property type="gene ID" value="HPLM_0001081501"/>
</dbReference>
<dbReference type="Pfam" id="PF02520">
    <property type="entry name" value="ANIS5_cation-bd"/>
    <property type="match status" value="1"/>
</dbReference>
<dbReference type="InterPro" id="IPR003677">
    <property type="entry name" value="ANIS5_cation-bd"/>
</dbReference>
<keyword evidence="1" id="KW-0175">Coiled coil</keyword>
<feature type="coiled-coil region" evidence="1">
    <location>
        <begin position="103"/>
        <end position="155"/>
    </location>
</feature>
<organism evidence="4">
    <name type="scientific">Haemonchus placei</name>
    <name type="common">Barber's pole worm</name>
    <dbReference type="NCBI Taxonomy" id="6290"/>
    <lineage>
        <taxon>Eukaryota</taxon>
        <taxon>Metazoa</taxon>
        <taxon>Ecdysozoa</taxon>
        <taxon>Nematoda</taxon>
        <taxon>Chromadorea</taxon>
        <taxon>Rhabditida</taxon>
        <taxon>Rhabditina</taxon>
        <taxon>Rhabditomorpha</taxon>
        <taxon>Strongyloidea</taxon>
        <taxon>Trichostrongylidae</taxon>
        <taxon>Haemonchus</taxon>
    </lineage>
</organism>
<dbReference type="AlphaFoldDB" id="A0A0N4WIM3"/>
<sequence length="224" mass="25853">LLDLKGWISISFASIAHLEEGNLAVLYIHNQIQMKPILILLAAATAGLAYPGLPPFLGNLSRVAQQTYRQITDDNKLTVNQVRDKLAAWAKKYNVSKELNEFYAREEEDWKKMKKNVENLLEELSTLYKQILKIRENKDKSIAEIENEVEEIRLRNPTLFEIIRFAERQFDKYLRKNHLKTRGLSNDSKKLSKRGTREKRSARDDGKRKGRRGNGKAVSSAVNK</sequence>
<protein>
    <submittedName>
        <fullName evidence="4">DUF148 domain-containing protein</fullName>
    </submittedName>
</protein>
<dbReference type="InterPro" id="IPR052823">
    <property type="entry name" value="SXP/RAL-2_related"/>
</dbReference>